<protein>
    <submittedName>
        <fullName evidence="7">TPH domain-containing protein</fullName>
    </submittedName>
</protein>
<keyword evidence="6" id="KW-1185">Reference proteome</keyword>
<name>A0A0R3UMP5_MESCO</name>
<evidence type="ECO:0000313" key="6">
    <source>
        <dbReference type="Proteomes" id="UP000267029"/>
    </source>
</evidence>
<keyword evidence="4" id="KW-0175">Coiled coil</keyword>
<dbReference type="Proteomes" id="UP000267029">
    <property type="component" value="Unassembled WGS sequence"/>
</dbReference>
<evidence type="ECO:0000256" key="2">
    <source>
        <dbReference type="ARBA" id="ARBA00023069"/>
    </source>
</evidence>
<dbReference type="OrthoDB" id="6267958at2759"/>
<evidence type="ECO:0000256" key="4">
    <source>
        <dbReference type="SAM" id="Coils"/>
    </source>
</evidence>
<keyword evidence="2" id="KW-0969">Cilium</keyword>
<evidence type="ECO:0000256" key="1">
    <source>
        <dbReference type="ARBA" id="ARBA00004138"/>
    </source>
</evidence>
<dbReference type="InterPro" id="IPR043596">
    <property type="entry name" value="CFAP53/TCHP"/>
</dbReference>
<dbReference type="GO" id="GO:0005929">
    <property type="term" value="C:cilium"/>
    <property type="evidence" value="ECO:0007669"/>
    <property type="project" value="UniProtKB-SubCell"/>
</dbReference>
<dbReference type="STRING" id="53468.A0A0R3UMP5"/>
<evidence type="ECO:0000313" key="7">
    <source>
        <dbReference type="WBParaSite" id="MCOS_0000902901-mRNA-1"/>
    </source>
</evidence>
<evidence type="ECO:0000256" key="3">
    <source>
        <dbReference type="ARBA" id="ARBA00023273"/>
    </source>
</evidence>
<evidence type="ECO:0000313" key="5">
    <source>
        <dbReference type="EMBL" id="VDD83027.1"/>
    </source>
</evidence>
<reference evidence="7" key="1">
    <citation type="submission" date="2017-02" db="UniProtKB">
        <authorList>
            <consortium name="WormBaseParasite"/>
        </authorList>
    </citation>
    <scope>IDENTIFICATION</scope>
</reference>
<dbReference type="EMBL" id="UXSR01005625">
    <property type="protein sequence ID" value="VDD83027.1"/>
    <property type="molecule type" value="Genomic_DNA"/>
</dbReference>
<dbReference type="WBParaSite" id="MCOS_0000902901-mRNA-1">
    <property type="protein sequence ID" value="MCOS_0000902901-mRNA-1"/>
    <property type="gene ID" value="MCOS_0000902901"/>
</dbReference>
<dbReference type="PANTHER" id="PTHR31183">
    <property type="entry name" value="TRICHOPLEIN KERATIN FILAMENT-BINDING PROTEIN FAMILY MEMBER"/>
    <property type="match status" value="1"/>
</dbReference>
<proteinExistence type="predicted"/>
<organism evidence="7">
    <name type="scientific">Mesocestoides corti</name>
    <name type="common">Flatworm</name>
    <dbReference type="NCBI Taxonomy" id="53468"/>
    <lineage>
        <taxon>Eukaryota</taxon>
        <taxon>Metazoa</taxon>
        <taxon>Spiralia</taxon>
        <taxon>Lophotrochozoa</taxon>
        <taxon>Platyhelminthes</taxon>
        <taxon>Cestoda</taxon>
        <taxon>Eucestoda</taxon>
        <taxon>Cyclophyllidea</taxon>
        <taxon>Mesocestoididae</taxon>
        <taxon>Mesocestoides</taxon>
    </lineage>
</organism>
<sequence length="462" mass="54544">MTPAEEERIYREWQRGEVAKRQKALFRTRADTITDQRNRDLEARRRKLREVLCREYGETMRACEERLQAMEIARKEDFIKEAAHIKELIRAKNAEIAERQYKRQFKITCDEIRECKPKAHRLEVTKDQKAIDAFRRKKRDFEKECETIVENQVDGFPTKLVEADKLRIEAKKTANKTQQQFLLGQIADAEEKRKGSEQEKIEEIRKAEEAAKEAAELKQKEALKLAESKEKLRESLECQIAERRKSIQDREAREAAFDAAMAQLWQPLPKQTDHKAHMRKLNREAKYFLQHQQQVRDHRKCFDADVDRRRAEIAEKEHKELVARDMARRCHIVQINRDAFAAHKAGAEEKAKRLAELKALDDKETQQMLEEQRIQGEKRDALEAAKEAERRAAKASLMKQLEAIRERRKQAAAEVERERECYRLAEKSYLDKVKELTESGDCWNEAKLHPWRKPTKGISHVQ</sequence>
<accession>A0A0R3UMP5</accession>
<keyword evidence="3" id="KW-0966">Cell projection</keyword>
<gene>
    <name evidence="5" type="ORF">MCOS_LOCUS9030</name>
</gene>
<dbReference type="AlphaFoldDB" id="A0A0R3UMP5"/>
<feature type="coiled-coil region" evidence="4">
    <location>
        <begin position="186"/>
        <end position="227"/>
    </location>
</feature>
<dbReference type="PANTHER" id="PTHR31183:SF1">
    <property type="entry name" value="CILIA- AND FLAGELLA-ASSOCIATED PROTEIN 53"/>
    <property type="match status" value="1"/>
</dbReference>
<feature type="coiled-coil region" evidence="4">
    <location>
        <begin position="371"/>
        <end position="421"/>
    </location>
</feature>
<comment type="subcellular location">
    <subcellularLocation>
        <location evidence="1">Cell projection</location>
        <location evidence="1">Cilium</location>
    </subcellularLocation>
</comment>
<reference evidence="5 6" key="2">
    <citation type="submission" date="2018-10" db="EMBL/GenBank/DDBJ databases">
        <authorList>
            <consortium name="Pathogen Informatics"/>
        </authorList>
    </citation>
    <scope>NUCLEOTIDE SEQUENCE [LARGE SCALE GENOMIC DNA]</scope>
</reference>